<dbReference type="PROSITE" id="PS50262">
    <property type="entry name" value="G_PROTEIN_RECEP_F1_2"/>
    <property type="match status" value="1"/>
</dbReference>
<dbReference type="GO" id="GO:0007200">
    <property type="term" value="P:phospholipase C-activating G protein-coupled receptor signaling pathway"/>
    <property type="evidence" value="ECO:0007669"/>
    <property type="project" value="TreeGrafter"/>
</dbReference>
<feature type="transmembrane region" description="Helical" evidence="15">
    <location>
        <begin position="199"/>
        <end position="222"/>
    </location>
</feature>
<keyword evidence="10 14" id="KW-0807">Transducer</keyword>
<reference evidence="18" key="1">
    <citation type="submission" date="2025-08" db="UniProtKB">
        <authorList>
            <consortium name="RefSeq"/>
        </authorList>
    </citation>
    <scope>IDENTIFICATION</scope>
    <source>
        <tissue evidence="18">Blood</tissue>
    </source>
</reference>
<feature type="transmembrane region" description="Helical" evidence="15">
    <location>
        <begin position="27"/>
        <end position="51"/>
    </location>
</feature>
<feature type="transmembrane region" description="Helical" evidence="15">
    <location>
        <begin position="63"/>
        <end position="87"/>
    </location>
</feature>
<evidence type="ECO:0000256" key="3">
    <source>
        <dbReference type="ARBA" id="ARBA00022692"/>
    </source>
</evidence>
<evidence type="ECO:0000256" key="7">
    <source>
        <dbReference type="ARBA" id="ARBA00023157"/>
    </source>
</evidence>
<evidence type="ECO:0000259" key="16">
    <source>
        <dbReference type="PROSITE" id="PS50262"/>
    </source>
</evidence>
<dbReference type="AlphaFoldDB" id="A0AA97KB46"/>
<dbReference type="Pfam" id="PF00001">
    <property type="entry name" value="7tm_1"/>
    <property type="match status" value="1"/>
</dbReference>
<evidence type="ECO:0000256" key="4">
    <source>
        <dbReference type="ARBA" id="ARBA00022989"/>
    </source>
</evidence>
<dbReference type="FunFam" id="1.20.1070.10:FF:000315">
    <property type="entry name" value="G protein-coupled receptor 32"/>
    <property type="match status" value="1"/>
</dbReference>
<dbReference type="GO" id="GO:0004875">
    <property type="term" value="F:complement receptor activity"/>
    <property type="evidence" value="ECO:0007669"/>
    <property type="project" value="TreeGrafter"/>
</dbReference>
<keyword evidence="8 14" id="KW-0675">Receptor</keyword>
<evidence type="ECO:0000256" key="9">
    <source>
        <dbReference type="ARBA" id="ARBA00023180"/>
    </source>
</evidence>
<evidence type="ECO:0000256" key="5">
    <source>
        <dbReference type="ARBA" id="ARBA00023040"/>
    </source>
</evidence>
<keyword evidence="4 15" id="KW-1133">Transmembrane helix</keyword>
<keyword evidence="9" id="KW-0325">Glycoprotein</keyword>
<keyword evidence="3 14" id="KW-0812">Transmembrane</keyword>
<dbReference type="InterPro" id="IPR017452">
    <property type="entry name" value="GPCR_Rhodpsn_7TM"/>
</dbReference>
<dbReference type="GO" id="GO:0007204">
    <property type="term" value="P:positive regulation of cytosolic calcium ion concentration"/>
    <property type="evidence" value="ECO:0007669"/>
    <property type="project" value="TreeGrafter"/>
</dbReference>
<comment type="similarity">
    <text evidence="11">Belongs to the chemokine-like receptor (CMKLR) family.</text>
</comment>
<dbReference type="GeneID" id="129342959"/>
<evidence type="ECO:0000256" key="12">
    <source>
        <dbReference type="ARBA" id="ARBA00037161"/>
    </source>
</evidence>
<dbReference type="Proteomes" id="UP001190640">
    <property type="component" value="Chromosome 15"/>
</dbReference>
<dbReference type="KEGG" id="emc:129342959"/>
<evidence type="ECO:0000256" key="1">
    <source>
        <dbReference type="ARBA" id="ARBA00004651"/>
    </source>
</evidence>
<dbReference type="PANTHER" id="PTHR24225:SF5">
    <property type="entry name" value="G-PROTEIN COUPLED RECEPTOR 33-RELATED"/>
    <property type="match status" value="1"/>
</dbReference>
<comment type="subcellular location">
    <subcellularLocation>
        <location evidence="1">Cell membrane</location>
        <topology evidence="1">Multi-pass membrane protein</topology>
    </subcellularLocation>
</comment>
<feature type="transmembrane region" description="Helical" evidence="15">
    <location>
        <begin position="93"/>
        <end position="121"/>
    </location>
</feature>
<comment type="similarity">
    <text evidence="14">Belongs to the G-protein coupled receptor 1 family.</text>
</comment>
<dbReference type="PRINTS" id="PR00526">
    <property type="entry name" value="FMETLEUPHER"/>
</dbReference>
<evidence type="ECO:0000313" key="17">
    <source>
        <dbReference type="Proteomes" id="UP001190640"/>
    </source>
</evidence>
<dbReference type="PROSITE" id="PS00237">
    <property type="entry name" value="G_PROTEIN_RECEP_F1_1"/>
    <property type="match status" value="1"/>
</dbReference>
<keyword evidence="6 15" id="KW-0472">Membrane</keyword>
<feature type="transmembrane region" description="Helical" evidence="15">
    <location>
        <begin position="280"/>
        <end position="300"/>
    </location>
</feature>
<keyword evidence="7" id="KW-1015">Disulfide bond</keyword>
<proteinExistence type="inferred from homology"/>
<dbReference type="PRINTS" id="PR00237">
    <property type="entry name" value="GPCRRHODOPSN"/>
</dbReference>
<keyword evidence="17" id="KW-1185">Reference proteome</keyword>
<dbReference type="RefSeq" id="XP_054854890.1">
    <property type="nucleotide sequence ID" value="XM_054998915.1"/>
</dbReference>
<evidence type="ECO:0000256" key="13">
    <source>
        <dbReference type="ARBA" id="ARBA00039587"/>
    </source>
</evidence>
<gene>
    <name evidence="18" type="primary">LOC129342959</name>
</gene>
<comment type="function">
    <text evidence="12">Orphan receptor; could be a chemoattractant receptor.</text>
</comment>
<accession>A0AA97KB46</accession>
<evidence type="ECO:0000256" key="2">
    <source>
        <dbReference type="ARBA" id="ARBA00022475"/>
    </source>
</evidence>
<dbReference type="SUPFAM" id="SSF81321">
    <property type="entry name" value="Family A G protein-coupled receptor-like"/>
    <property type="match status" value="1"/>
</dbReference>
<evidence type="ECO:0000256" key="11">
    <source>
        <dbReference type="ARBA" id="ARBA00025736"/>
    </source>
</evidence>
<evidence type="ECO:0000256" key="10">
    <source>
        <dbReference type="ARBA" id="ARBA00023224"/>
    </source>
</evidence>
<evidence type="ECO:0000256" key="14">
    <source>
        <dbReference type="RuleBase" id="RU000688"/>
    </source>
</evidence>
<evidence type="ECO:0000256" key="15">
    <source>
        <dbReference type="SAM" id="Phobius"/>
    </source>
</evidence>
<feature type="domain" description="G-protein coupled receptors family 1 profile" evidence="16">
    <location>
        <begin position="43"/>
        <end position="297"/>
    </location>
</feature>
<feature type="transmembrane region" description="Helical" evidence="15">
    <location>
        <begin position="142"/>
        <end position="162"/>
    </location>
</feature>
<sequence length="354" mass="40770">MTVLWENITTPEVNPSHSIVKMTFLNLAVPIFILVSLLVGTVSNGFFLWVLRVKMKRTVNTLWFSHLILTYLLFCIFLPFFAIYILFGFHWVFGILMCKLTNCFISLALFTTVFLLTLISLDRYLLICHPVWSHHNRTIPRAQRLVAGVWLASLALSAPYLAFRETREEKGRITCENNYAFSNDWNSEEMQAVRHRVQLAFTVVRFLLGFLLPFCIITGCYCGIGREMKKKKLVRRTEKPFRILVAAVTSFFVFWLPYHLFRASLLFTNLPTGVLLTLKIITIVGGCFNFCFTPILYLFVGEKFQQVFKTSILTLLMRGFTDIPIILSDSTKADGEGHRTYSRTMTQCSEPTSL</sequence>
<evidence type="ECO:0000313" key="18">
    <source>
        <dbReference type="RefSeq" id="XP_054854890.1"/>
    </source>
</evidence>
<evidence type="ECO:0000256" key="6">
    <source>
        <dbReference type="ARBA" id="ARBA00023136"/>
    </source>
</evidence>
<dbReference type="GO" id="GO:0005886">
    <property type="term" value="C:plasma membrane"/>
    <property type="evidence" value="ECO:0007669"/>
    <property type="project" value="UniProtKB-SubCell"/>
</dbReference>
<dbReference type="Gene3D" id="1.20.1070.10">
    <property type="entry name" value="Rhodopsin 7-helix transmembrane proteins"/>
    <property type="match status" value="1"/>
</dbReference>
<protein>
    <recommendedName>
        <fullName evidence="13">Probable G-protein coupled receptor 33</fullName>
    </recommendedName>
</protein>
<dbReference type="InterPro" id="IPR000276">
    <property type="entry name" value="GPCR_Rhodpsn"/>
</dbReference>
<dbReference type="PANTHER" id="PTHR24225">
    <property type="entry name" value="CHEMOTACTIC RECEPTOR"/>
    <property type="match status" value="1"/>
</dbReference>
<name>A0AA97KB46_EUBMA</name>
<dbReference type="GO" id="GO:0006954">
    <property type="term" value="P:inflammatory response"/>
    <property type="evidence" value="ECO:0007669"/>
    <property type="project" value="TreeGrafter"/>
</dbReference>
<evidence type="ECO:0000256" key="8">
    <source>
        <dbReference type="ARBA" id="ARBA00023170"/>
    </source>
</evidence>
<keyword evidence="2" id="KW-1003">Cell membrane</keyword>
<dbReference type="GO" id="GO:0004930">
    <property type="term" value="F:G protein-coupled receptor activity"/>
    <property type="evidence" value="ECO:0007669"/>
    <property type="project" value="UniProtKB-KW"/>
</dbReference>
<feature type="transmembrane region" description="Helical" evidence="15">
    <location>
        <begin position="243"/>
        <end position="260"/>
    </location>
</feature>
<dbReference type="InterPro" id="IPR000826">
    <property type="entry name" value="Formyl_rcpt-rel"/>
</dbReference>
<organism evidence="17 18">
    <name type="scientific">Eublepharis macularius</name>
    <name type="common">Leopard gecko</name>
    <name type="synonym">Cyrtodactylus macularius</name>
    <dbReference type="NCBI Taxonomy" id="481883"/>
    <lineage>
        <taxon>Eukaryota</taxon>
        <taxon>Metazoa</taxon>
        <taxon>Chordata</taxon>
        <taxon>Craniata</taxon>
        <taxon>Vertebrata</taxon>
        <taxon>Euteleostomi</taxon>
        <taxon>Lepidosauria</taxon>
        <taxon>Squamata</taxon>
        <taxon>Bifurcata</taxon>
        <taxon>Gekkota</taxon>
        <taxon>Eublepharidae</taxon>
        <taxon>Eublepharinae</taxon>
        <taxon>Eublepharis</taxon>
    </lineage>
</organism>
<keyword evidence="5 14" id="KW-0297">G-protein coupled receptor</keyword>